<evidence type="ECO:0000256" key="5">
    <source>
        <dbReference type="ARBA" id="ARBA00022729"/>
    </source>
</evidence>
<evidence type="ECO:0000256" key="15">
    <source>
        <dbReference type="SAM" id="SignalP"/>
    </source>
</evidence>
<feature type="disulfide bond" description="Redox-active" evidence="11">
    <location>
        <begin position="77"/>
        <end position="80"/>
    </location>
</feature>
<feature type="signal peptide" evidence="15">
    <location>
        <begin position="1"/>
        <end position="41"/>
    </location>
</feature>
<evidence type="ECO:0000256" key="14">
    <source>
        <dbReference type="SAM" id="MobiDB-lite"/>
    </source>
</evidence>
<dbReference type="GO" id="GO:0003756">
    <property type="term" value="F:protein disulfide isomerase activity"/>
    <property type="evidence" value="ECO:0007669"/>
    <property type="project" value="UniProtKB-EC"/>
</dbReference>
<dbReference type="FunFam" id="3.40.30.10:FF:000042">
    <property type="entry name" value="protein disulfide-isomerase A2"/>
    <property type="match status" value="1"/>
</dbReference>
<organism evidence="18">
    <name type="scientific">Thrips palmi</name>
    <name type="common">Melon thrips</name>
    <dbReference type="NCBI Taxonomy" id="161013"/>
    <lineage>
        <taxon>Eukaryota</taxon>
        <taxon>Metazoa</taxon>
        <taxon>Ecdysozoa</taxon>
        <taxon>Arthropoda</taxon>
        <taxon>Hexapoda</taxon>
        <taxon>Insecta</taxon>
        <taxon>Pterygota</taxon>
        <taxon>Neoptera</taxon>
        <taxon>Paraneoptera</taxon>
        <taxon>Thysanoptera</taxon>
        <taxon>Terebrantia</taxon>
        <taxon>Thripoidea</taxon>
        <taxon>Thripidae</taxon>
        <taxon>Thrips</taxon>
    </lineage>
</organism>
<feature type="chain" id="PRO_5027566048" description="Protein disulfide-isomerase" evidence="15">
    <location>
        <begin position="42"/>
        <end position="520"/>
    </location>
</feature>
<comment type="subcellular location">
    <subcellularLocation>
        <location evidence="2">Endoplasmic reticulum lumen</location>
    </subcellularLocation>
</comment>
<dbReference type="AlphaFoldDB" id="A0A6P8ZYA1"/>
<evidence type="ECO:0000256" key="9">
    <source>
        <dbReference type="ARBA" id="ARBA00023235"/>
    </source>
</evidence>
<dbReference type="PANTHER" id="PTHR18929">
    <property type="entry name" value="PROTEIN DISULFIDE ISOMERASE"/>
    <property type="match status" value="1"/>
</dbReference>
<keyword evidence="7" id="KW-0256">Endoplasmic reticulum</keyword>
<dbReference type="OrthoDB" id="72053at2759"/>
<dbReference type="FunFam" id="3.40.30.10:FF:000023">
    <property type="entry name" value="Protein disulfide-isomerase"/>
    <property type="match status" value="1"/>
</dbReference>
<dbReference type="InterPro" id="IPR013766">
    <property type="entry name" value="Thioredoxin_domain"/>
</dbReference>
<dbReference type="PROSITE" id="PS00194">
    <property type="entry name" value="THIOREDOXIN_1"/>
    <property type="match status" value="2"/>
</dbReference>
<gene>
    <name evidence="18" type="primary">LOC117650624</name>
</gene>
<evidence type="ECO:0000256" key="12">
    <source>
        <dbReference type="RuleBase" id="RU004208"/>
    </source>
</evidence>
<evidence type="ECO:0000256" key="4">
    <source>
        <dbReference type="ARBA" id="ARBA00012723"/>
    </source>
</evidence>
<dbReference type="KEGG" id="tpal:117650624"/>
<reference evidence="18" key="1">
    <citation type="submission" date="2025-08" db="UniProtKB">
        <authorList>
            <consortium name="RefSeq"/>
        </authorList>
    </citation>
    <scope>IDENTIFICATION</scope>
    <source>
        <tissue evidence="18">Total insect</tissue>
    </source>
</reference>
<dbReference type="Pfam" id="PF13848">
    <property type="entry name" value="Thioredoxin_6"/>
    <property type="match status" value="1"/>
</dbReference>
<dbReference type="CDD" id="cd02981">
    <property type="entry name" value="PDI_b_family"/>
    <property type="match status" value="1"/>
</dbReference>
<dbReference type="PROSITE" id="PS51352">
    <property type="entry name" value="THIOREDOXIN_2"/>
    <property type="match status" value="2"/>
</dbReference>
<dbReference type="InterPro" id="IPR005792">
    <property type="entry name" value="Prot_disulphide_isomerase"/>
</dbReference>
<dbReference type="CDD" id="cd02995">
    <property type="entry name" value="PDI_a_PDI_a'_C"/>
    <property type="match status" value="1"/>
</dbReference>
<dbReference type="RefSeq" id="XP_034250069.1">
    <property type="nucleotide sequence ID" value="XM_034394178.1"/>
</dbReference>
<keyword evidence="17" id="KW-1185">Reference proteome</keyword>
<evidence type="ECO:0000256" key="6">
    <source>
        <dbReference type="ARBA" id="ARBA00022737"/>
    </source>
</evidence>
<feature type="disulfide bond" description="Redox-active" evidence="11">
    <location>
        <begin position="419"/>
        <end position="422"/>
    </location>
</feature>
<keyword evidence="6" id="KW-0677">Repeat</keyword>
<dbReference type="InParanoid" id="A0A6P8ZYA1"/>
<evidence type="ECO:0000256" key="2">
    <source>
        <dbReference type="ARBA" id="ARBA00004319"/>
    </source>
</evidence>
<protein>
    <recommendedName>
        <fullName evidence="4 13">Protein disulfide-isomerase</fullName>
        <ecNumber evidence="4 13">5.3.4.1</ecNumber>
    </recommendedName>
</protein>
<dbReference type="PRINTS" id="PR00421">
    <property type="entry name" value="THIOREDOXIN"/>
</dbReference>
<dbReference type="Pfam" id="PF00085">
    <property type="entry name" value="Thioredoxin"/>
    <property type="match status" value="2"/>
</dbReference>
<comment type="catalytic activity">
    <reaction evidence="1 13">
        <text>Catalyzes the rearrangement of -S-S- bonds in proteins.</text>
        <dbReference type="EC" id="5.3.4.1"/>
    </reaction>
</comment>
<evidence type="ECO:0000256" key="13">
    <source>
        <dbReference type="RuleBase" id="RU361130"/>
    </source>
</evidence>
<dbReference type="FunFam" id="3.40.30.10:FF:000027">
    <property type="entry name" value="protein disulfide-isomerase A2"/>
    <property type="match status" value="1"/>
</dbReference>
<evidence type="ECO:0000256" key="8">
    <source>
        <dbReference type="ARBA" id="ARBA00023157"/>
    </source>
</evidence>
<dbReference type="GO" id="GO:0034976">
    <property type="term" value="P:response to endoplasmic reticulum stress"/>
    <property type="evidence" value="ECO:0007669"/>
    <property type="project" value="TreeGrafter"/>
</dbReference>
<feature type="domain" description="Thioredoxin" evidence="16">
    <location>
        <begin position="28"/>
        <end position="155"/>
    </location>
</feature>
<accession>A0A6P8ZYA1</accession>
<dbReference type="CDD" id="cd02961">
    <property type="entry name" value="PDI_a_family"/>
    <property type="match status" value="1"/>
</dbReference>
<dbReference type="InterPro" id="IPR017937">
    <property type="entry name" value="Thioredoxin_CS"/>
</dbReference>
<evidence type="ECO:0000256" key="10">
    <source>
        <dbReference type="ARBA" id="ARBA00023284"/>
    </source>
</evidence>
<dbReference type="GeneID" id="117650624"/>
<dbReference type="CDD" id="cd02982">
    <property type="entry name" value="PDI_b'_family"/>
    <property type="match status" value="1"/>
</dbReference>
<feature type="region of interest" description="Disordered" evidence="14">
    <location>
        <begin position="496"/>
        <end position="520"/>
    </location>
</feature>
<dbReference type="Proteomes" id="UP000515158">
    <property type="component" value="Unplaced"/>
</dbReference>
<dbReference type="SUPFAM" id="SSF52833">
    <property type="entry name" value="Thioredoxin-like"/>
    <property type="match status" value="4"/>
</dbReference>
<keyword evidence="5 15" id="KW-0732">Signal</keyword>
<dbReference type="FunFam" id="3.40.30.10:FF:000030">
    <property type="entry name" value="Protein disulfide-isomerase"/>
    <property type="match status" value="1"/>
</dbReference>
<evidence type="ECO:0000313" key="17">
    <source>
        <dbReference type="Proteomes" id="UP000515158"/>
    </source>
</evidence>
<dbReference type="PANTHER" id="PTHR18929:SF240">
    <property type="entry name" value="PROTEIN DISULFIDE-ISOMERASE"/>
    <property type="match status" value="1"/>
</dbReference>
<evidence type="ECO:0000256" key="11">
    <source>
        <dbReference type="PIRSR" id="PIRSR605792-51"/>
    </source>
</evidence>
<feature type="domain" description="Thioredoxin" evidence="16">
    <location>
        <begin position="355"/>
        <end position="496"/>
    </location>
</feature>
<dbReference type="NCBIfam" id="TIGR01126">
    <property type="entry name" value="pdi_dom"/>
    <property type="match status" value="2"/>
</dbReference>
<dbReference type="NCBIfam" id="TIGR01130">
    <property type="entry name" value="ER_PDI_fam"/>
    <property type="match status" value="1"/>
</dbReference>
<dbReference type="GO" id="GO:0006457">
    <property type="term" value="P:protein folding"/>
    <property type="evidence" value="ECO:0007669"/>
    <property type="project" value="TreeGrafter"/>
</dbReference>
<evidence type="ECO:0000256" key="7">
    <source>
        <dbReference type="ARBA" id="ARBA00022824"/>
    </source>
</evidence>
<proteinExistence type="inferred from homology"/>
<dbReference type="EC" id="5.3.4.1" evidence="4 13"/>
<dbReference type="CTD" id="39651"/>
<evidence type="ECO:0000256" key="1">
    <source>
        <dbReference type="ARBA" id="ARBA00001182"/>
    </source>
</evidence>
<dbReference type="GO" id="GO:0005788">
    <property type="term" value="C:endoplasmic reticulum lumen"/>
    <property type="evidence" value="ECO:0007669"/>
    <property type="project" value="UniProtKB-SubCell"/>
</dbReference>
<dbReference type="Gene3D" id="3.40.30.10">
    <property type="entry name" value="Glutaredoxin"/>
    <property type="match status" value="4"/>
</dbReference>
<evidence type="ECO:0000256" key="3">
    <source>
        <dbReference type="ARBA" id="ARBA00006347"/>
    </source>
</evidence>
<dbReference type="FunCoup" id="A0A6P8ZYA1">
    <property type="interactions" value="1329"/>
</dbReference>
<keyword evidence="8 11" id="KW-1015">Disulfide bond</keyword>
<keyword evidence="9 13" id="KW-0413">Isomerase</keyword>
<comment type="similarity">
    <text evidence="3 12">Belongs to the protein disulfide isomerase family.</text>
</comment>
<sequence length="520" mass="57686">MVLTLSKATAGVGRLGLHTGKMTIRPLFAVLLVAVAFAAGAEEVKEDEGVLVLTKANFQEVISSNEFILVEFYAPWCGHCKALAPEYAKAAQKLAESGSAIKLGKVDATEEQELAEGHGVRGYPTLKFFRNGNPTEYNGGRTADEIVNWLNKKTGPPAKALATVEEAKEFVEKAASVAVIGFFKDQTSDAAKVFLNVAAMVDDYPFGITSADDVFAEYKVEDGKVVLFKKFDEGRADFEGELKEDVLKKFVSSNALPLVVEFNHETAQKIFGGEIKSHLLMFLSKEAGHFDQHLESARSVAKSFREQLLFVTINADEEDHDRILDFFGMKKAEVPAMRLIRLEEDMAKYKPADPKLDADNIRSFVQSFLDGKLKQHLLSQDLPEDWDKNPVKTLVSSNFDEVAFDKEKDVLVEFYAPWCGHCKQLAPIYDQLGEKFKDNSAIVIAKMDATINELEHTKIPSFPTLKLYAKGDNKVIEYNGERTLEGLSKFLETGGAYGQAAPEEAEDVDEDDDQPKKDEL</sequence>
<feature type="compositionally biased region" description="Acidic residues" evidence="14">
    <location>
        <begin position="503"/>
        <end position="513"/>
    </location>
</feature>
<name>A0A6P8ZYA1_THRPL</name>
<evidence type="ECO:0000259" key="16">
    <source>
        <dbReference type="PROSITE" id="PS51352"/>
    </source>
</evidence>
<dbReference type="InterPro" id="IPR036249">
    <property type="entry name" value="Thioredoxin-like_sf"/>
</dbReference>
<dbReference type="InterPro" id="IPR005788">
    <property type="entry name" value="PDI_thioredoxin-like_dom"/>
</dbReference>
<keyword evidence="10 11" id="KW-0676">Redox-active center</keyword>
<evidence type="ECO:0000313" key="18">
    <source>
        <dbReference type="RefSeq" id="XP_034250069.1"/>
    </source>
</evidence>